<accession>A0A813LFH5</accession>
<proteinExistence type="predicted"/>
<evidence type="ECO:0000313" key="2">
    <source>
        <dbReference type="Proteomes" id="UP000626109"/>
    </source>
</evidence>
<feature type="non-terminal residue" evidence="1">
    <location>
        <position position="1"/>
    </location>
</feature>
<organism evidence="1 2">
    <name type="scientific">Polarella glacialis</name>
    <name type="common">Dinoflagellate</name>
    <dbReference type="NCBI Taxonomy" id="89957"/>
    <lineage>
        <taxon>Eukaryota</taxon>
        <taxon>Sar</taxon>
        <taxon>Alveolata</taxon>
        <taxon>Dinophyceae</taxon>
        <taxon>Suessiales</taxon>
        <taxon>Suessiaceae</taxon>
        <taxon>Polarella</taxon>
    </lineage>
</organism>
<comment type="caution">
    <text evidence="1">The sequence shown here is derived from an EMBL/GenBank/DDBJ whole genome shotgun (WGS) entry which is preliminary data.</text>
</comment>
<reference evidence="1" key="1">
    <citation type="submission" date="2021-02" db="EMBL/GenBank/DDBJ databases">
        <authorList>
            <person name="Dougan E. K."/>
            <person name="Rhodes N."/>
            <person name="Thang M."/>
            <person name="Chan C."/>
        </authorList>
    </citation>
    <scope>NUCLEOTIDE SEQUENCE</scope>
</reference>
<dbReference type="AlphaFoldDB" id="A0A813LFH5"/>
<protein>
    <submittedName>
        <fullName evidence="1">Uncharacterized protein</fullName>
    </submittedName>
</protein>
<gene>
    <name evidence="1" type="ORF">PGLA2088_LOCUS44403</name>
</gene>
<sequence length="112" mass="12468">AKDEKAVGRCSRPTYSWNSCHFSSCPAAGVVGFSSPTICPPGAGWARHAGRAALQHFAHNTNTPDLLAKDEYCGAVKSPDLPLEFLSFLPLPNDWWWRWFFKPDDLPSRGMF</sequence>
<dbReference type="EMBL" id="CAJNNW010035185">
    <property type="protein sequence ID" value="CAE8726180.1"/>
    <property type="molecule type" value="Genomic_DNA"/>
</dbReference>
<name>A0A813LFH5_POLGL</name>
<evidence type="ECO:0000313" key="1">
    <source>
        <dbReference type="EMBL" id="CAE8726180.1"/>
    </source>
</evidence>
<dbReference type="Proteomes" id="UP000626109">
    <property type="component" value="Unassembled WGS sequence"/>
</dbReference>